<dbReference type="Proteomes" id="UP000617734">
    <property type="component" value="Unassembled WGS sequence"/>
</dbReference>
<dbReference type="EMBL" id="BNBO01000009">
    <property type="protein sequence ID" value="GHH67517.1"/>
    <property type="molecule type" value="Genomic_DNA"/>
</dbReference>
<evidence type="ECO:0000313" key="2">
    <source>
        <dbReference type="EMBL" id="GHH67517.1"/>
    </source>
</evidence>
<comment type="caution">
    <text evidence="2">The sequence shown here is derived from an EMBL/GenBank/DDBJ whole genome shotgun (WGS) entry which is preliminary data.</text>
</comment>
<evidence type="ECO:0000313" key="3">
    <source>
        <dbReference type="Proteomes" id="UP000617734"/>
    </source>
</evidence>
<dbReference type="RefSeq" id="WP_190210715.1">
    <property type="nucleotide sequence ID" value="NZ_BNBO01000009.1"/>
</dbReference>
<dbReference type="GeneID" id="95352750"/>
<keyword evidence="1" id="KW-0732">Signal</keyword>
<proteinExistence type="predicted"/>
<name>A0A919FK86_9ACTN</name>
<reference evidence="2" key="1">
    <citation type="journal article" date="2014" name="Int. J. Syst. Evol. Microbiol.">
        <title>Complete genome sequence of Corynebacterium casei LMG S-19264T (=DSM 44701T), isolated from a smear-ripened cheese.</title>
        <authorList>
            <consortium name="US DOE Joint Genome Institute (JGI-PGF)"/>
            <person name="Walter F."/>
            <person name="Albersmeier A."/>
            <person name="Kalinowski J."/>
            <person name="Ruckert C."/>
        </authorList>
    </citation>
    <scope>NUCLEOTIDE SEQUENCE</scope>
    <source>
        <strain evidence="2">JCM 4646</strain>
    </source>
</reference>
<sequence>MRARIAALTVVSAGLTLAMAGPSWAAPTPSAVSAAGPSTSATAAAAPGAGCPALVNRPCAWQERNGSGVLGSALVTAEHPGQLTLVRVDVKVQRAWGSPWETVASSTRLQYGTVRVSTPQIDALGPVVVCATGGPALRPALQSTTCTTPH</sequence>
<feature type="chain" id="PRO_5037778531" description="Secreted protein" evidence="1">
    <location>
        <begin position="26"/>
        <end position="150"/>
    </location>
</feature>
<keyword evidence="3" id="KW-1185">Reference proteome</keyword>
<reference evidence="2" key="2">
    <citation type="submission" date="2020-09" db="EMBL/GenBank/DDBJ databases">
        <authorList>
            <person name="Sun Q."/>
            <person name="Ohkuma M."/>
        </authorList>
    </citation>
    <scope>NUCLEOTIDE SEQUENCE</scope>
    <source>
        <strain evidence="2">JCM 4646</strain>
    </source>
</reference>
<dbReference type="AlphaFoldDB" id="A0A919FK86"/>
<evidence type="ECO:0000256" key="1">
    <source>
        <dbReference type="SAM" id="SignalP"/>
    </source>
</evidence>
<feature type="signal peptide" evidence="1">
    <location>
        <begin position="1"/>
        <end position="25"/>
    </location>
</feature>
<protein>
    <recommendedName>
        <fullName evidence="4">Secreted protein</fullName>
    </recommendedName>
</protein>
<gene>
    <name evidence="2" type="ORF">GCM10018781_22890</name>
</gene>
<organism evidence="2 3">
    <name type="scientific">Kitasatospora indigofera</name>
    <dbReference type="NCBI Taxonomy" id="67307"/>
    <lineage>
        <taxon>Bacteria</taxon>
        <taxon>Bacillati</taxon>
        <taxon>Actinomycetota</taxon>
        <taxon>Actinomycetes</taxon>
        <taxon>Kitasatosporales</taxon>
        <taxon>Streptomycetaceae</taxon>
        <taxon>Kitasatospora</taxon>
    </lineage>
</organism>
<evidence type="ECO:0008006" key="4">
    <source>
        <dbReference type="Google" id="ProtNLM"/>
    </source>
</evidence>
<accession>A0A919FK86</accession>